<name>E0QP91_9ACTO</name>
<gene>
    <name evidence="1" type="ORF">HMPREF0580_0705</name>
</gene>
<dbReference type="EMBL" id="AEET01000016">
    <property type="protein sequence ID" value="EFM46658.1"/>
    <property type="molecule type" value="Genomic_DNA"/>
</dbReference>
<dbReference type="STRING" id="871571.HMPREF0580_0705"/>
<keyword evidence="2" id="KW-1185">Reference proteome</keyword>
<evidence type="ECO:0000313" key="2">
    <source>
        <dbReference type="Proteomes" id="UP000003045"/>
    </source>
</evidence>
<evidence type="ECO:0000313" key="1">
    <source>
        <dbReference type="EMBL" id="EFM46658.1"/>
    </source>
</evidence>
<reference evidence="1" key="1">
    <citation type="submission" date="2010-08" db="EMBL/GenBank/DDBJ databases">
        <authorList>
            <person name="Muzny D."/>
            <person name="Qin X."/>
            <person name="Deng J."/>
            <person name="Jiang H."/>
            <person name="Liu Y."/>
            <person name="Qu J."/>
            <person name="Song X.-Z."/>
            <person name="Zhang L."/>
            <person name="Thornton R."/>
            <person name="Coyle M."/>
            <person name="Francisco L."/>
            <person name="Jackson L."/>
            <person name="Javaid M."/>
            <person name="Korchina V."/>
            <person name="Kovar C."/>
            <person name="Mata R."/>
            <person name="Mathew T."/>
            <person name="Ngo R."/>
            <person name="Nguyen L."/>
            <person name="Nguyen N."/>
            <person name="Okwuonu G."/>
            <person name="Ongeri F."/>
            <person name="Pham C."/>
            <person name="Simmons D."/>
            <person name="Wilczek-Boney K."/>
            <person name="Hale W."/>
            <person name="Jakkamsetti A."/>
            <person name="Pham P."/>
            <person name="Ruth R."/>
            <person name="San Lucas F."/>
            <person name="Warren J."/>
            <person name="Zhang J."/>
            <person name="Zhao Z."/>
            <person name="Zhou C."/>
            <person name="Zhu D."/>
            <person name="Lee S."/>
            <person name="Bess C."/>
            <person name="Blankenburg K."/>
            <person name="Forbes L."/>
            <person name="Fu Q."/>
            <person name="Gubbala S."/>
            <person name="Hirani K."/>
            <person name="Jayaseelan J.C."/>
            <person name="Lara F."/>
            <person name="Munidasa M."/>
            <person name="Palculict T."/>
            <person name="Patil S."/>
            <person name="Pu L.-L."/>
            <person name="Saada N."/>
            <person name="Tang L."/>
            <person name="Weissenberger G."/>
            <person name="Zhu Y."/>
            <person name="Hemphill L."/>
            <person name="Shang Y."/>
            <person name="Youmans B."/>
            <person name="Ayvaz T."/>
            <person name="Ross M."/>
            <person name="Santibanez J."/>
            <person name="Aqrawi P."/>
            <person name="Gross S."/>
            <person name="Joshi V."/>
            <person name="Fowler G."/>
            <person name="Nazareth L."/>
            <person name="Reid J."/>
            <person name="Worley K."/>
            <person name="Petrosino J."/>
            <person name="Highlander S."/>
            <person name="Gibbs R."/>
        </authorList>
    </citation>
    <scope>NUCLEOTIDE SEQUENCE [LARGE SCALE GENOMIC DNA]</scope>
    <source>
        <strain evidence="1">ATCC 35239</strain>
    </source>
</reference>
<organism evidence="1 2">
    <name type="scientific">Mobiluncus mulieris ATCC 35239</name>
    <dbReference type="NCBI Taxonomy" id="871571"/>
    <lineage>
        <taxon>Bacteria</taxon>
        <taxon>Bacillati</taxon>
        <taxon>Actinomycetota</taxon>
        <taxon>Actinomycetes</taxon>
        <taxon>Actinomycetales</taxon>
        <taxon>Actinomycetaceae</taxon>
        <taxon>Mobiluncus</taxon>
    </lineage>
</organism>
<dbReference type="AlphaFoldDB" id="E0QP91"/>
<dbReference type="Proteomes" id="UP000003045">
    <property type="component" value="Unassembled WGS sequence"/>
</dbReference>
<protein>
    <submittedName>
        <fullName evidence="1">Uncharacterized protein</fullName>
    </submittedName>
</protein>
<sequence>MNIIRVHEGPFGVCGVLPGISRRSSYTNFCLEGCGILEKIRVLGQGGFPERQGER</sequence>
<dbReference type="HOGENOM" id="CLU_3027327_0_0_11"/>
<proteinExistence type="predicted"/>
<accession>E0QP91</accession>
<comment type="caution">
    <text evidence="1">The sequence shown here is derived from an EMBL/GenBank/DDBJ whole genome shotgun (WGS) entry which is preliminary data.</text>
</comment>